<dbReference type="SFLD" id="SFLDS00029">
    <property type="entry name" value="Radical_SAM"/>
    <property type="match status" value="1"/>
</dbReference>
<dbReference type="GO" id="GO:0004748">
    <property type="term" value="F:ribonucleoside-diphosphate reductase activity, thioredoxin disulfide as acceptor"/>
    <property type="evidence" value="ECO:0007669"/>
    <property type="project" value="TreeGrafter"/>
</dbReference>
<evidence type="ECO:0000256" key="6">
    <source>
        <dbReference type="ARBA" id="ARBA00023014"/>
    </source>
</evidence>
<evidence type="ECO:0000256" key="4">
    <source>
        <dbReference type="ARBA" id="ARBA00022723"/>
    </source>
</evidence>
<dbReference type="InterPro" id="IPR013785">
    <property type="entry name" value="Aldolase_TIM"/>
</dbReference>
<dbReference type="AlphaFoldDB" id="A0A347WNV9"/>
<gene>
    <name evidence="7" type="primary">nrdG</name>
    <name evidence="7" type="ORF">CL176_09455</name>
</gene>
<dbReference type="SFLD" id="SFLDF00299">
    <property type="entry name" value="anaerobic_ribonucleoside-triph"/>
    <property type="match status" value="1"/>
</dbReference>
<dbReference type="InterPro" id="IPR012837">
    <property type="entry name" value="NrdG"/>
</dbReference>
<evidence type="ECO:0000256" key="3">
    <source>
        <dbReference type="ARBA" id="ARBA00022691"/>
    </source>
</evidence>
<evidence type="ECO:0000256" key="1">
    <source>
        <dbReference type="ARBA" id="ARBA00001966"/>
    </source>
</evidence>
<organism evidence="7 8">
    <name type="scientific">Suicoccus acidiformans</name>
    <dbReference type="NCBI Taxonomy" id="2036206"/>
    <lineage>
        <taxon>Bacteria</taxon>
        <taxon>Bacillati</taxon>
        <taxon>Bacillota</taxon>
        <taxon>Bacilli</taxon>
        <taxon>Lactobacillales</taxon>
        <taxon>Aerococcaceae</taxon>
        <taxon>Suicoccus</taxon>
    </lineage>
</organism>
<evidence type="ECO:0000256" key="2">
    <source>
        <dbReference type="ARBA" id="ARBA00022485"/>
    </source>
</evidence>
<dbReference type="Gene3D" id="3.20.20.70">
    <property type="entry name" value="Aldolase class I"/>
    <property type="match status" value="1"/>
</dbReference>
<dbReference type="GO" id="GO:0046872">
    <property type="term" value="F:metal ion binding"/>
    <property type="evidence" value="ECO:0007669"/>
    <property type="project" value="UniProtKB-KW"/>
</dbReference>
<dbReference type="GO" id="GO:0051539">
    <property type="term" value="F:4 iron, 4 sulfur cluster binding"/>
    <property type="evidence" value="ECO:0007669"/>
    <property type="project" value="UniProtKB-KW"/>
</dbReference>
<protein>
    <submittedName>
        <fullName evidence="7">Anaerobic ribonucleoside-triphosphate reductase activating protein</fullName>
    </submittedName>
</protein>
<dbReference type="PANTHER" id="PTHR30352">
    <property type="entry name" value="PYRUVATE FORMATE-LYASE-ACTIVATING ENZYME"/>
    <property type="match status" value="1"/>
</dbReference>
<evidence type="ECO:0000313" key="7">
    <source>
        <dbReference type="EMBL" id="AXY26766.1"/>
    </source>
</evidence>
<evidence type="ECO:0000256" key="5">
    <source>
        <dbReference type="ARBA" id="ARBA00023004"/>
    </source>
</evidence>
<dbReference type="OrthoDB" id="9782387at2"/>
<dbReference type="SUPFAM" id="SSF102114">
    <property type="entry name" value="Radical SAM enzymes"/>
    <property type="match status" value="1"/>
</dbReference>
<comment type="cofactor">
    <cofactor evidence="1">
        <name>[4Fe-4S] cluster</name>
        <dbReference type="ChEBI" id="CHEBI:49883"/>
    </cofactor>
</comment>
<dbReference type="Pfam" id="PF13353">
    <property type="entry name" value="Fer4_12"/>
    <property type="match status" value="1"/>
</dbReference>
<keyword evidence="4" id="KW-0479">Metal-binding</keyword>
<dbReference type="InterPro" id="IPR058240">
    <property type="entry name" value="rSAM_sf"/>
</dbReference>
<keyword evidence="2" id="KW-0004">4Fe-4S</keyword>
<evidence type="ECO:0000313" key="8">
    <source>
        <dbReference type="Proteomes" id="UP000263232"/>
    </source>
</evidence>
<dbReference type="KEGG" id="abae:CL176_09455"/>
<keyword evidence="5" id="KW-0408">Iron</keyword>
<dbReference type="InterPro" id="IPR007197">
    <property type="entry name" value="rSAM"/>
</dbReference>
<dbReference type="PANTHER" id="PTHR30352:SF2">
    <property type="entry name" value="ANAEROBIC RIBONUCLEOSIDE-TRIPHOSPHATE REDUCTASE-ACTIVATING PROTEIN"/>
    <property type="match status" value="1"/>
</dbReference>
<accession>A0A347WNV9</accession>
<dbReference type="InterPro" id="IPR034457">
    <property type="entry name" value="Organic_radical-activating"/>
</dbReference>
<keyword evidence="6" id="KW-0411">Iron-sulfur</keyword>
<reference evidence="7 8" key="1">
    <citation type="submission" date="2017-09" db="EMBL/GenBank/DDBJ databases">
        <title>Complete genome sequence of Oxytococcus suis strain ZY16052.</title>
        <authorList>
            <person name="Li F."/>
        </authorList>
    </citation>
    <scope>NUCLEOTIDE SEQUENCE [LARGE SCALE GENOMIC DNA]</scope>
    <source>
        <strain evidence="7 8">ZY16052</strain>
    </source>
</reference>
<dbReference type="GO" id="GO:0043365">
    <property type="term" value="F:[formate-C-acetyltransferase]-activating enzyme activity"/>
    <property type="evidence" value="ECO:0007669"/>
    <property type="project" value="InterPro"/>
</dbReference>
<name>A0A347WNV9_9LACT</name>
<keyword evidence="8" id="KW-1185">Reference proteome</keyword>
<dbReference type="Proteomes" id="UP000263232">
    <property type="component" value="Chromosome"/>
</dbReference>
<sequence length="221" mass="25457">MIQAINEGVYTDISKEDIRAIREERLNKIIEQSTLSYRWNSIPYMETKVADYKTDNFVDGPGVRNVLYVTYCPFACEECYNESIQDYRNGFDYTDELQALIIADLGKAYIQGLSLLGGEPTLNAKTLLPLVEEVRQVYGETKDIWMWTGYLYETLNALPDTDERKQLLQAVDVVVDGQYIKEYRDEANPPVFRGSSNQRIIDVKQSVATNQVVELTEYYKP</sequence>
<dbReference type="SFLD" id="SFLDG01063">
    <property type="entry name" value="activating_enzymes__group_1"/>
    <property type="match status" value="1"/>
</dbReference>
<proteinExistence type="predicted"/>
<dbReference type="SFLD" id="SFLDG01066">
    <property type="entry name" value="organic_radical-activating_enz"/>
    <property type="match status" value="1"/>
</dbReference>
<keyword evidence="3" id="KW-0949">S-adenosyl-L-methionine</keyword>
<dbReference type="EMBL" id="CP023434">
    <property type="protein sequence ID" value="AXY26766.1"/>
    <property type="molecule type" value="Genomic_DNA"/>
</dbReference>
<dbReference type="NCBIfam" id="TIGR02491">
    <property type="entry name" value="NrdG"/>
    <property type="match status" value="1"/>
</dbReference>